<dbReference type="Gene3D" id="3.40.50.620">
    <property type="entry name" value="HUPs"/>
    <property type="match status" value="1"/>
</dbReference>
<comment type="similarity">
    <text evidence="1 2">Belongs to the universal stress protein A family.</text>
</comment>
<evidence type="ECO:0000313" key="4">
    <source>
        <dbReference type="EMBL" id="PTW58700.1"/>
    </source>
</evidence>
<sequence length="141" mass="15234">MYNSILVPIDPAESDFADAALAKAVEFVKQYDAELRLVSVISPIQGFVTEALDSDYDSRIAADAREQLALIAAKLDLPEERVSVSVRSGAVYHEVLEEAQAFNADLIVIASHSPGFATYLLGSNAAKVVRHAECSVLVIRD</sequence>
<protein>
    <recommendedName>
        <fullName evidence="2">Universal stress protein</fullName>
    </recommendedName>
</protein>
<dbReference type="Proteomes" id="UP000244081">
    <property type="component" value="Unassembled WGS sequence"/>
</dbReference>
<dbReference type="PIRSF" id="PIRSF006276">
    <property type="entry name" value="UspA"/>
    <property type="match status" value="1"/>
</dbReference>
<reference evidence="4 5" key="1">
    <citation type="submission" date="2018-04" db="EMBL/GenBank/DDBJ databases">
        <title>Genomic Encyclopedia of Archaeal and Bacterial Type Strains, Phase II (KMG-II): from individual species to whole genera.</title>
        <authorList>
            <person name="Goeker M."/>
        </authorList>
    </citation>
    <scope>NUCLEOTIDE SEQUENCE [LARGE SCALE GENOMIC DNA]</scope>
    <source>
        <strain evidence="4 5">DSM 23382</strain>
    </source>
</reference>
<comment type="subcellular location">
    <subcellularLocation>
        <location evidence="2">Cytoplasm</location>
    </subcellularLocation>
</comment>
<organism evidence="4 5">
    <name type="scientific">Breoghania corrubedonensis</name>
    <dbReference type="NCBI Taxonomy" id="665038"/>
    <lineage>
        <taxon>Bacteria</taxon>
        <taxon>Pseudomonadati</taxon>
        <taxon>Pseudomonadota</taxon>
        <taxon>Alphaproteobacteria</taxon>
        <taxon>Hyphomicrobiales</taxon>
        <taxon>Stappiaceae</taxon>
        <taxon>Breoghania</taxon>
    </lineage>
</organism>
<dbReference type="GO" id="GO:0005737">
    <property type="term" value="C:cytoplasm"/>
    <property type="evidence" value="ECO:0007669"/>
    <property type="project" value="UniProtKB-SubCell"/>
</dbReference>
<dbReference type="PANTHER" id="PTHR46268">
    <property type="entry name" value="STRESS RESPONSE PROTEIN NHAX"/>
    <property type="match status" value="1"/>
</dbReference>
<evidence type="ECO:0000256" key="1">
    <source>
        <dbReference type="ARBA" id="ARBA00008791"/>
    </source>
</evidence>
<gene>
    <name evidence="4" type="ORF">C8N35_1091</name>
</gene>
<keyword evidence="2" id="KW-0963">Cytoplasm</keyword>
<dbReference type="AlphaFoldDB" id="A0A2T5V4Q4"/>
<comment type="caution">
    <text evidence="4">The sequence shown here is derived from an EMBL/GenBank/DDBJ whole genome shotgun (WGS) entry which is preliminary data.</text>
</comment>
<dbReference type="EMBL" id="QAYG01000009">
    <property type="protein sequence ID" value="PTW58700.1"/>
    <property type="molecule type" value="Genomic_DNA"/>
</dbReference>
<proteinExistence type="inferred from homology"/>
<dbReference type="OrthoDB" id="9792500at2"/>
<dbReference type="InterPro" id="IPR006016">
    <property type="entry name" value="UspA"/>
</dbReference>
<keyword evidence="5" id="KW-1185">Reference proteome</keyword>
<evidence type="ECO:0000256" key="2">
    <source>
        <dbReference type="PIRNR" id="PIRNR006276"/>
    </source>
</evidence>
<dbReference type="PANTHER" id="PTHR46268:SF6">
    <property type="entry name" value="UNIVERSAL STRESS PROTEIN UP12"/>
    <property type="match status" value="1"/>
</dbReference>
<dbReference type="RefSeq" id="WP_107991241.1">
    <property type="nucleotide sequence ID" value="NZ_QAYG01000009.1"/>
</dbReference>
<evidence type="ECO:0000313" key="5">
    <source>
        <dbReference type="Proteomes" id="UP000244081"/>
    </source>
</evidence>
<name>A0A2T5V4Q4_9HYPH</name>
<accession>A0A2T5V4Q4</accession>
<dbReference type="Pfam" id="PF00582">
    <property type="entry name" value="Usp"/>
    <property type="match status" value="1"/>
</dbReference>
<feature type="domain" description="UspA" evidence="3">
    <location>
        <begin position="1"/>
        <end position="140"/>
    </location>
</feature>
<dbReference type="CDD" id="cd00293">
    <property type="entry name" value="USP-like"/>
    <property type="match status" value="1"/>
</dbReference>
<dbReference type="InterPro" id="IPR006015">
    <property type="entry name" value="Universal_stress_UspA"/>
</dbReference>
<dbReference type="SUPFAM" id="SSF52402">
    <property type="entry name" value="Adenine nucleotide alpha hydrolases-like"/>
    <property type="match status" value="1"/>
</dbReference>
<evidence type="ECO:0000259" key="3">
    <source>
        <dbReference type="Pfam" id="PF00582"/>
    </source>
</evidence>
<dbReference type="PRINTS" id="PR01438">
    <property type="entry name" value="UNVRSLSTRESS"/>
</dbReference>
<dbReference type="InterPro" id="IPR014729">
    <property type="entry name" value="Rossmann-like_a/b/a_fold"/>
</dbReference>